<reference evidence="4" key="1">
    <citation type="thesis" date="2020" institute="ProQuest LLC" country="789 East Eisenhower Parkway, Ann Arbor, MI, USA">
        <title>Comparative Genomics and Chromosome Evolution.</title>
        <authorList>
            <person name="Mudd A.B."/>
        </authorList>
    </citation>
    <scope>NUCLEOTIDE SEQUENCE</scope>
    <source>
        <strain evidence="4">HN-11 Male</strain>
        <tissue evidence="4">Kidney and liver</tissue>
    </source>
</reference>
<evidence type="ECO:0000256" key="2">
    <source>
        <dbReference type="ARBA" id="ARBA00023098"/>
    </source>
</evidence>
<dbReference type="Pfam" id="PF00106">
    <property type="entry name" value="adh_short"/>
    <property type="match status" value="1"/>
</dbReference>
<keyword evidence="3" id="KW-0472">Membrane</keyword>
<dbReference type="OrthoDB" id="9876299at2759"/>
<accession>A0A8J6KKC8</accession>
<keyword evidence="3" id="KW-0812">Transmembrane</keyword>
<sequence>MDLSLFSSLWAYSSVWLFFYYLAYLKFSNSAMVVTPILVYFVFLVIFEWLCYLYLPTILGIVLFSSVCWYVQSIVFPRRMLPVADKAVFITGCDSGFGKVTAHKLDKMGFKVIASVLDLQSSGAKDLQETCSDTLTIIQMDLTKSGDIKKAHQIIKEKTAETGLWALVNNAGICTYFGDAELSLMSTYRSCMEVNFFGTVELTKTLLPMLRSSKGRIVTISSPAAELPLPLLAAYGASKAALSRVMDTFYHELVPWGVNVSVILPGSYKTGTGNKIHWETQYKKLLASLPSEVLQEYGKEYI</sequence>
<dbReference type="AlphaFoldDB" id="A0A8J6KKC8"/>
<dbReference type="GO" id="GO:0008211">
    <property type="term" value="P:glucocorticoid metabolic process"/>
    <property type="evidence" value="ECO:0007669"/>
    <property type="project" value="TreeGrafter"/>
</dbReference>
<dbReference type="InterPro" id="IPR002347">
    <property type="entry name" value="SDR_fam"/>
</dbReference>
<dbReference type="PRINTS" id="PR00081">
    <property type="entry name" value="GDHRDH"/>
</dbReference>
<dbReference type="SUPFAM" id="SSF51735">
    <property type="entry name" value="NAD(P)-binding Rossmann-fold domains"/>
    <property type="match status" value="1"/>
</dbReference>
<dbReference type="Gene3D" id="3.40.50.720">
    <property type="entry name" value="NAD(P)-binding Rossmann-like Domain"/>
    <property type="match status" value="1"/>
</dbReference>
<comment type="caution">
    <text evidence="4">The sequence shown here is derived from an EMBL/GenBank/DDBJ whole genome shotgun (WGS) entry which is preliminary data.</text>
</comment>
<evidence type="ECO:0000313" key="5">
    <source>
        <dbReference type="Proteomes" id="UP000770717"/>
    </source>
</evidence>
<evidence type="ECO:0000256" key="3">
    <source>
        <dbReference type="SAM" id="Phobius"/>
    </source>
</evidence>
<organism evidence="4 5">
    <name type="scientific">Eleutherodactylus coqui</name>
    <name type="common">Puerto Rican coqui</name>
    <dbReference type="NCBI Taxonomy" id="57060"/>
    <lineage>
        <taxon>Eukaryota</taxon>
        <taxon>Metazoa</taxon>
        <taxon>Chordata</taxon>
        <taxon>Craniata</taxon>
        <taxon>Vertebrata</taxon>
        <taxon>Euteleostomi</taxon>
        <taxon>Amphibia</taxon>
        <taxon>Batrachia</taxon>
        <taxon>Anura</taxon>
        <taxon>Neobatrachia</taxon>
        <taxon>Hyloidea</taxon>
        <taxon>Eleutherodactylidae</taxon>
        <taxon>Eleutherodactylinae</taxon>
        <taxon>Eleutherodactylus</taxon>
        <taxon>Eleutherodactylus</taxon>
    </lineage>
</organism>
<keyword evidence="3" id="KW-1133">Transmembrane helix</keyword>
<protein>
    <submittedName>
        <fullName evidence="4">Uncharacterized protein</fullName>
    </submittedName>
</protein>
<keyword evidence="2" id="KW-0443">Lipid metabolism</keyword>
<gene>
    <name evidence="4" type="ORF">GDO78_000207</name>
</gene>
<dbReference type="EMBL" id="WNTK01000001">
    <property type="protein sequence ID" value="KAG9491569.1"/>
    <property type="molecule type" value="Genomic_DNA"/>
</dbReference>
<dbReference type="PANTHER" id="PTHR43313">
    <property type="entry name" value="SHORT-CHAIN DEHYDROGENASE/REDUCTASE FAMILY 9C"/>
    <property type="match status" value="1"/>
</dbReference>
<dbReference type="InterPro" id="IPR036291">
    <property type="entry name" value="NAD(P)-bd_dom_sf"/>
</dbReference>
<feature type="transmembrane region" description="Helical" evidence="3">
    <location>
        <begin position="53"/>
        <end position="71"/>
    </location>
</feature>
<keyword evidence="5" id="KW-1185">Reference proteome</keyword>
<dbReference type="PANTHER" id="PTHR43313:SF2">
    <property type="entry name" value="11-BETA-HYDROXYSTEROID DEHYDROGENASE TYPE 2"/>
    <property type="match status" value="1"/>
</dbReference>
<name>A0A8J6KKC8_ELECQ</name>
<comment type="similarity">
    <text evidence="1">Belongs to the short-chain dehydrogenases/reductases (SDR) family.</text>
</comment>
<evidence type="ECO:0000313" key="4">
    <source>
        <dbReference type="EMBL" id="KAG9491569.1"/>
    </source>
</evidence>
<dbReference type="GO" id="GO:0070523">
    <property type="term" value="F:11-beta-hydroxysteroid dehydrogenase (NAD+) activity"/>
    <property type="evidence" value="ECO:0007669"/>
    <property type="project" value="TreeGrafter"/>
</dbReference>
<feature type="transmembrane region" description="Helical" evidence="3">
    <location>
        <begin position="30"/>
        <end position="47"/>
    </location>
</feature>
<proteinExistence type="inferred from homology"/>
<evidence type="ECO:0000256" key="1">
    <source>
        <dbReference type="ARBA" id="ARBA00006484"/>
    </source>
</evidence>
<dbReference type="Proteomes" id="UP000770717">
    <property type="component" value="Unassembled WGS sequence"/>
</dbReference>